<feature type="transmembrane region" description="Helical" evidence="1">
    <location>
        <begin position="44"/>
        <end position="68"/>
    </location>
</feature>
<keyword evidence="1" id="KW-1133">Transmembrane helix</keyword>
<comment type="caution">
    <text evidence="3">The sequence shown here is derived from an EMBL/GenBank/DDBJ whole genome shotgun (WGS) entry which is preliminary data.</text>
</comment>
<protein>
    <submittedName>
        <fullName evidence="3">DUF1624 domain-containing protein</fullName>
    </submittedName>
</protein>
<sequence length="401" mass="41037">MSSTVLRLAPPGRSIGIDAARGIALFGMIATHVMPLSGAAGDPVFPAVIAGRAAALFAVLAGVSTVLSTRRVLEAPGARGWTAAAAGLGVRGVFIALIGLLLGSLPSGIAIILVNYGAMFVLAVPLLRAPTWLLGVLAPVWLAAAPVLSFAIRRAWGLSPAYDVPSLATAVDLPRLAQALVLTGYYPVLQWMGYVVLGMFVARLDWHSVRRALGLAAAGGACAVLALSASSLLLSAGGRTALEIATAQRPDALRQALGETSYGITPTDTWWWLTIAGPHSGTPFDMVSTAGIAVAVLGGCGAAALAIEQRWGRTGLAWCAPLSAPGSMPLSIYTAHVVLVSLTADLFCPARALGDGAEFALHACLFVLAAVVWKALIGARGPLEAVVSASVRGASRFALTR</sequence>
<dbReference type="InterPro" id="IPR012429">
    <property type="entry name" value="HGSNAT_cat"/>
</dbReference>
<organism evidence="3 4">
    <name type="scientific">Brevibacterium rongguiense</name>
    <dbReference type="NCBI Taxonomy" id="2695267"/>
    <lineage>
        <taxon>Bacteria</taxon>
        <taxon>Bacillati</taxon>
        <taxon>Actinomycetota</taxon>
        <taxon>Actinomycetes</taxon>
        <taxon>Micrococcales</taxon>
        <taxon>Brevibacteriaceae</taxon>
        <taxon>Brevibacterium</taxon>
    </lineage>
</organism>
<reference evidence="3 4" key="1">
    <citation type="submission" date="2020-01" db="EMBL/GenBank/DDBJ databases">
        <authorList>
            <person name="Deng T."/>
        </authorList>
    </citation>
    <scope>NUCLEOTIDE SEQUENCE [LARGE SCALE GENOMIC DNA]</scope>
    <source>
        <strain evidence="3 4">5221</strain>
    </source>
</reference>
<dbReference type="RefSeq" id="WP_160953456.1">
    <property type="nucleotide sequence ID" value="NZ_WWEQ01000033.1"/>
</dbReference>
<feature type="transmembrane region" description="Helical" evidence="1">
    <location>
        <begin position="176"/>
        <end position="201"/>
    </location>
</feature>
<feature type="transmembrane region" description="Helical" evidence="1">
    <location>
        <begin position="134"/>
        <end position="156"/>
    </location>
</feature>
<feature type="domain" description="Heparan-alpha-glucosaminide N-acetyltransferase catalytic" evidence="2">
    <location>
        <begin position="13"/>
        <end position="218"/>
    </location>
</feature>
<keyword evidence="1" id="KW-0812">Transmembrane</keyword>
<proteinExistence type="predicted"/>
<dbReference type="EMBL" id="WWEQ01000033">
    <property type="protein sequence ID" value="MYM20031.1"/>
    <property type="molecule type" value="Genomic_DNA"/>
</dbReference>
<feature type="transmembrane region" description="Helical" evidence="1">
    <location>
        <begin position="20"/>
        <end position="38"/>
    </location>
</feature>
<evidence type="ECO:0000313" key="4">
    <source>
        <dbReference type="Proteomes" id="UP000469215"/>
    </source>
</evidence>
<evidence type="ECO:0000313" key="3">
    <source>
        <dbReference type="EMBL" id="MYM20031.1"/>
    </source>
</evidence>
<evidence type="ECO:0000259" key="2">
    <source>
        <dbReference type="Pfam" id="PF07786"/>
    </source>
</evidence>
<dbReference type="AlphaFoldDB" id="A0A6N9H821"/>
<feature type="transmembrane region" description="Helical" evidence="1">
    <location>
        <begin position="213"/>
        <end position="234"/>
    </location>
</feature>
<evidence type="ECO:0000256" key="1">
    <source>
        <dbReference type="SAM" id="Phobius"/>
    </source>
</evidence>
<name>A0A6N9H821_9MICO</name>
<dbReference type="Proteomes" id="UP000469215">
    <property type="component" value="Unassembled WGS sequence"/>
</dbReference>
<keyword evidence="1" id="KW-0472">Membrane</keyword>
<dbReference type="Pfam" id="PF07786">
    <property type="entry name" value="HGSNAT_cat"/>
    <property type="match status" value="1"/>
</dbReference>
<keyword evidence="4" id="KW-1185">Reference proteome</keyword>
<gene>
    <name evidence="3" type="ORF">GSY69_08655</name>
</gene>
<feature type="transmembrane region" description="Helical" evidence="1">
    <location>
        <begin position="80"/>
        <end position="102"/>
    </location>
</feature>
<feature type="transmembrane region" description="Helical" evidence="1">
    <location>
        <begin position="359"/>
        <end position="377"/>
    </location>
</feature>
<feature type="transmembrane region" description="Helical" evidence="1">
    <location>
        <begin position="286"/>
        <end position="307"/>
    </location>
</feature>
<accession>A0A6N9H821</accession>
<feature type="transmembrane region" description="Helical" evidence="1">
    <location>
        <begin position="108"/>
        <end position="127"/>
    </location>
</feature>